<gene>
    <name evidence="3" type="ORF">DVH24_017875</name>
</gene>
<organism evidence="3 4">
    <name type="scientific">Malus domestica</name>
    <name type="common">Apple</name>
    <name type="synonym">Pyrus malus</name>
    <dbReference type="NCBI Taxonomy" id="3750"/>
    <lineage>
        <taxon>Eukaryota</taxon>
        <taxon>Viridiplantae</taxon>
        <taxon>Streptophyta</taxon>
        <taxon>Embryophyta</taxon>
        <taxon>Tracheophyta</taxon>
        <taxon>Spermatophyta</taxon>
        <taxon>Magnoliopsida</taxon>
        <taxon>eudicotyledons</taxon>
        <taxon>Gunneridae</taxon>
        <taxon>Pentapetalae</taxon>
        <taxon>rosids</taxon>
        <taxon>fabids</taxon>
        <taxon>Rosales</taxon>
        <taxon>Rosaceae</taxon>
        <taxon>Amygdaloideae</taxon>
        <taxon>Maleae</taxon>
        <taxon>Malus</taxon>
    </lineage>
</organism>
<proteinExistence type="predicted"/>
<dbReference type="SUPFAM" id="SSF46785">
    <property type="entry name" value="Winged helix' DNA-binding domain"/>
    <property type="match status" value="1"/>
</dbReference>
<dbReference type="EMBL" id="RDQH01000328">
    <property type="protein sequence ID" value="RXI05833.1"/>
    <property type="molecule type" value="Genomic_DNA"/>
</dbReference>
<evidence type="ECO:0000313" key="3">
    <source>
        <dbReference type="EMBL" id="RXI05833.1"/>
    </source>
</evidence>
<evidence type="ECO:0000259" key="2">
    <source>
        <dbReference type="Pfam" id="PF23282"/>
    </source>
</evidence>
<protein>
    <recommendedName>
        <fullName evidence="2">Disease resistance protein Roq1-like winged-helix domain-containing protein</fullName>
    </recommendedName>
</protein>
<accession>A0A498KKG7</accession>
<dbReference type="Pfam" id="PF23282">
    <property type="entry name" value="WHD_ROQ1"/>
    <property type="match status" value="1"/>
</dbReference>
<keyword evidence="1" id="KW-0677">Repeat</keyword>
<comment type="caution">
    <text evidence="3">The sequence shown here is derived from an EMBL/GenBank/DDBJ whole genome shotgun (WGS) entry which is preliminary data.</text>
</comment>
<dbReference type="InterPro" id="IPR036390">
    <property type="entry name" value="WH_DNA-bd_sf"/>
</dbReference>
<evidence type="ECO:0000256" key="1">
    <source>
        <dbReference type="ARBA" id="ARBA00022737"/>
    </source>
</evidence>
<dbReference type="Proteomes" id="UP000290289">
    <property type="component" value="Chromosome 2"/>
</dbReference>
<dbReference type="AlphaFoldDB" id="A0A498KKG7"/>
<feature type="domain" description="Disease resistance protein Roq1-like winged-helix" evidence="2">
    <location>
        <begin position="56"/>
        <end position="99"/>
    </location>
</feature>
<reference evidence="3 4" key="1">
    <citation type="submission" date="2018-10" db="EMBL/GenBank/DDBJ databases">
        <title>A high-quality apple genome assembly.</title>
        <authorList>
            <person name="Hu J."/>
        </authorList>
    </citation>
    <scope>NUCLEOTIDE SEQUENCE [LARGE SCALE GENOMIC DNA]</scope>
    <source>
        <strain evidence="4">cv. HFTH1</strain>
        <tissue evidence="3">Young leaf</tissue>
    </source>
</reference>
<keyword evidence="4" id="KW-1185">Reference proteome</keyword>
<evidence type="ECO:0000313" key="4">
    <source>
        <dbReference type="Proteomes" id="UP000290289"/>
    </source>
</evidence>
<name>A0A498KKG7_MALDO</name>
<dbReference type="InterPro" id="IPR058192">
    <property type="entry name" value="WHD_ROQ1-like"/>
</dbReference>
<sequence length="175" mass="19950">MTEAIGIYRGQRSILMILDNNSGIIRPSSQLEKLEGTPDGKIIKLLRISFERLDDTQKTIFLDISCFFIGKDKDYVAKVLDECGFSATAETSVLRERCLSNHFENSPGHPEKWSKLWNPREVTHVLRNKFSMNSFAQSENSFLSDSPKLSTEVIYKIGELFLLKIKKLINDGFAQ</sequence>